<protein>
    <submittedName>
        <fullName evidence="1">Uncharacterized protein</fullName>
    </submittedName>
</protein>
<reference evidence="1" key="2">
    <citation type="journal article" date="2015" name="Fish Shellfish Immunol.">
        <title>Early steps in the European eel (Anguilla anguilla)-Vibrio vulnificus interaction in the gills: Role of the RtxA13 toxin.</title>
        <authorList>
            <person name="Callol A."/>
            <person name="Pajuelo D."/>
            <person name="Ebbesson L."/>
            <person name="Teles M."/>
            <person name="MacKenzie S."/>
            <person name="Amaro C."/>
        </authorList>
    </citation>
    <scope>NUCLEOTIDE SEQUENCE</scope>
</reference>
<proteinExistence type="predicted"/>
<sequence length="70" mass="7779">MQSATYSTSLGDFSWVSSATCILLFRYSLSFLTTSVTTFWNPHTAICTSECEIFTFCSLLLDSTSCISPR</sequence>
<organism evidence="1">
    <name type="scientific">Anguilla anguilla</name>
    <name type="common">European freshwater eel</name>
    <name type="synonym">Muraena anguilla</name>
    <dbReference type="NCBI Taxonomy" id="7936"/>
    <lineage>
        <taxon>Eukaryota</taxon>
        <taxon>Metazoa</taxon>
        <taxon>Chordata</taxon>
        <taxon>Craniata</taxon>
        <taxon>Vertebrata</taxon>
        <taxon>Euteleostomi</taxon>
        <taxon>Actinopterygii</taxon>
        <taxon>Neopterygii</taxon>
        <taxon>Teleostei</taxon>
        <taxon>Anguilliformes</taxon>
        <taxon>Anguillidae</taxon>
        <taxon>Anguilla</taxon>
    </lineage>
</organism>
<reference evidence="1" key="1">
    <citation type="submission" date="2014-11" db="EMBL/GenBank/DDBJ databases">
        <authorList>
            <person name="Amaro Gonzalez C."/>
        </authorList>
    </citation>
    <scope>NUCLEOTIDE SEQUENCE</scope>
</reference>
<accession>A0A0E9PDS9</accession>
<evidence type="ECO:0000313" key="1">
    <source>
        <dbReference type="EMBL" id="JAH02003.1"/>
    </source>
</evidence>
<dbReference type="EMBL" id="GBXM01106574">
    <property type="protein sequence ID" value="JAH02003.1"/>
    <property type="molecule type" value="Transcribed_RNA"/>
</dbReference>
<dbReference type="AlphaFoldDB" id="A0A0E9PDS9"/>
<name>A0A0E9PDS9_ANGAN</name>